<dbReference type="GO" id="GO:0016491">
    <property type="term" value="F:oxidoreductase activity"/>
    <property type="evidence" value="ECO:0007669"/>
    <property type="project" value="UniProtKB-KW"/>
</dbReference>
<name>A0A139I9R8_9PEZI</name>
<evidence type="ECO:0000256" key="2">
    <source>
        <dbReference type="ARBA" id="ARBA00023002"/>
    </source>
</evidence>
<dbReference type="GO" id="GO:0043386">
    <property type="term" value="P:mycotoxin biosynthetic process"/>
    <property type="evidence" value="ECO:0007669"/>
    <property type="project" value="InterPro"/>
</dbReference>
<dbReference type="Proteomes" id="UP000073492">
    <property type="component" value="Unassembled WGS sequence"/>
</dbReference>
<evidence type="ECO:0000256" key="3">
    <source>
        <dbReference type="ARBA" id="ARBA00035112"/>
    </source>
</evidence>
<dbReference type="OrthoDB" id="3687641at2759"/>
<keyword evidence="5" id="KW-1185">Reference proteome</keyword>
<dbReference type="STRING" id="113226.A0A139I9R8"/>
<accession>A0A139I9R8</accession>
<evidence type="ECO:0000313" key="5">
    <source>
        <dbReference type="Proteomes" id="UP000073492"/>
    </source>
</evidence>
<reference evidence="4 5" key="1">
    <citation type="submission" date="2015-07" db="EMBL/GenBank/DDBJ databases">
        <title>Comparative genomics of the Sigatoka disease complex on banana suggests a link between parallel evolutionary changes in Pseudocercospora fijiensis and Pseudocercospora eumusae and increased virulence on the banana host.</title>
        <authorList>
            <person name="Chang T.-C."/>
            <person name="Salvucci A."/>
            <person name="Crous P.W."/>
            <person name="Stergiopoulos I."/>
        </authorList>
    </citation>
    <scope>NUCLEOTIDE SEQUENCE [LARGE SCALE GENOMIC DNA]</scope>
    <source>
        <strain evidence="4 5">CBS 116634</strain>
    </source>
</reference>
<comment type="caution">
    <text evidence="4">The sequence shown here is derived from an EMBL/GenBank/DDBJ whole genome shotgun (WGS) entry which is preliminary data.</text>
</comment>
<dbReference type="InterPro" id="IPR021765">
    <property type="entry name" value="UstYa-like"/>
</dbReference>
<dbReference type="Pfam" id="PF11807">
    <property type="entry name" value="UstYa"/>
    <property type="match status" value="1"/>
</dbReference>
<dbReference type="PANTHER" id="PTHR33365:SF11">
    <property type="entry name" value="TAT PATHWAY SIGNAL SEQUENCE"/>
    <property type="match status" value="1"/>
</dbReference>
<comment type="similarity">
    <text evidence="3">Belongs to the ustYa family.</text>
</comment>
<dbReference type="PANTHER" id="PTHR33365">
    <property type="entry name" value="YALI0B05434P"/>
    <property type="match status" value="1"/>
</dbReference>
<dbReference type="EMBL" id="LFZO01000204">
    <property type="protein sequence ID" value="KXT11379.1"/>
    <property type="molecule type" value="Genomic_DNA"/>
</dbReference>
<comment type="pathway">
    <text evidence="1">Mycotoxin biosynthesis.</text>
</comment>
<evidence type="ECO:0000256" key="1">
    <source>
        <dbReference type="ARBA" id="ARBA00004685"/>
    </source>
</evidence>
<gene>
    <name evidence="4" type="ORF">AC579_726</name>
</gene>
<sequence>MTEDQKQKVLDKWSTLQARGFGFVPVHEPEKYTLPPPLQYYGLAPPDYYYSISAFHQIHCLAIMCCGDTALEGADEYSIAEGRDKVVIGTSGLGTTHQCKDWDAIKDYAESHANPKWKRPKDGSDL</sequence>
<organism evidence="4 5">
    <name type="scientific">Pseudocercospora musae</name>
    <dbReference type="NCBI Taxonomy" id="113226"/>
    <lineage>
        <taxon>Eukaryota</taxon>
        <taxon>Fungi</taxon>
        <taxon>Dikarya</taxon>
        <taxon>Ascomycota</taxon>
        <taxon>Pezizomycotina</taxon>
        <taxon>Dothideomycetes</taxon>
        <taxon>Dothideomycetidae</taxon>
        <taxon>Mycosphaerellales</taxon>
        <taxon>Mycosphaerellaceae</taxon>
        <taxon>Pseudocercospora</taxon>
    </lineage>
</organism>
<evidence type="ECO:0000313" key="4">
    <source>
        <dbReference type="EMBL" id="KXT11379.1"/>
    </source>
</evidence>
<keyword evidence="2" id="KW-0560">Oxidoreductase</keyword>
<dbReference type="AlphaFoldDB" id="A0A139I9R8"/>
<protein>
    <submittedName>
        <fullName evidence="4">Uncharacterized protein</fullName>
    </submittedName>
</protein>
<proteinExistence type="inferred from homology"/>